<evidence type="ECO:0000256" key="1">
    <source>
        <dbReference type="SAM" id="MobiDB-lite"/>
    </source>
</evidence>
<name>A0A0S4IKF2_BODSA</name>
<dbReference type="GO" id="GO:0031514">
    <property type="term" value="C:motile cilium"/>
    <property type="evidence" value="ECO:0007669"/>
    <property type="project" value="InterPro"/>
</dbReference>
<feature type="compositionally biased region" description="Polar residues" evidence="1">
    <location>
        <begin position="635"/>
        <end position="651"/>
    </location>
</feature>
<evidence type="ECO:0008006" key="4">
    <source>
        <dbReference type="Google" id="ProtNLM"/>
    </source>
</evidence>
<protein>
    <recommendedName>
        <fullName evidence="4">Paraflagellar rod protein</fullName>
    </recommendedName>
</protein>
<sequence length="651" mass="72882">MRGARQLRSTDLGLILPTSQSSSSQKPQQAGFDSEYADILGADESRNTYSAEVVDKNVVLQSDVLEIEQLLETTSEVQLEGVRSQKDILKARNENSVESLERFDNEFRFPTSSLFNKEKLIESLELDVQVGSLLRNLKIARRIGKLRIELGVKPSSPTAAEASTDDPLISMTPRTNNFDNASSAVSSARSMGSGISVLPAEVGVSVARMEELLSELHQKLPNADVQQKIKEEMISITHAYFGGSQGSALGGALVQLNAMAFTDVMQFIKNKVNSMNEVLATKQEAVENAQQVFLAASSADPLDVEAYEAGLVGYIDALEDAMKINADRLNQLMMNTDSEGNFRSTYEETSELIKTMIVETRESRTDLLKEIKTDLEKLQVEGSRRYNAAVVAQDAYDQARHQSILQIQDYSRQQELLWEQVEGLVAQMGDIGKKRAALVKEHQAVTEKECQRKRYYDEFALAHKNHIGHLNTLKELSTYTLKILDHMDLFWEHMTTAVEAKNFEEGLHEMKQDDQQRFLHLYCSFLDNCSNLLGRRAARQLVVSRSVRVSESLLADPQEPDRDNVARRKSEGSSLLTKLQADCDALAARAERWQPLFENVLDQIETIPAVVSADPHIVWNERVAQAHEAVRSRRNLTGRTPRTPGHSVSNE</sequence>
<accession>A0A0S4IKF2</accession>
<keyword evidence="3" id="KW-1185">Reference proteome</keyword>
<dbReference type="AlphaFoldDB" id="A0A0S4IKF2"/>
<dbReference type="Pfam" id="PF05149">
    <property type="entry name" value="Flagellar_rod"/>
    <property type="match status" value="1"/>
</dbReference>
<reference evidence="3" key="1">
    <citation type="submission" date="2015-09" db="EMBL/GenBank/DDBJ databases">
        <authorList>
            <consortium name="Pathogen Informatics"/>
        </authorList>
    </citation>
    <scope>NUCLEOTIDE SEQUENCE [LARGE SCALE GENOMIC DNA]</scope>
    <source>
        <strain evidence="3">Lake Konstanz</strain>
    </source>
</reference>
<dbReference type="PANTHER" id="PTHR34732">
    <property type="entry name" value="69 KDA PARAFLAGELLAR ROD PROTEIN-RELATED"/>
    <property type="match status" value="1"/>
</dbReference>
<proteinExistence type="predicted"/>
<dbReference type="VEuPathDB" id="TriTrypDB:BSAL_58955"/>
<feature type="region of interest" description="Disordered" evidence="1">
    <location>
        <begin position="1"/>
        <end position="32"/>
    </location>
</feature>
<dbReference type="InterPro" id="IPR053120">
    <property type="entry name" value="PFR_Component"/>
</dbReference>
<organism evidence="2 3">
    <name type="scientific">Bodo saltans</name>
    <name type="common">Flagellated protozoan</name>
    <dbReference type="NCBI Taxonomy" id="75058"/>
    <lineage>
        <taxon>Eukaryota</taxon>
        <taxon>Discoba</taxon>
        <taxon>Euglenozoa</taxon>
        <taxon>Kinetoplastea</taxon>
        <taxon>Metakinetoplastina</taxon>
        <taxon>Eubodonida</taxon>
        <taxon>Bodonidae</taxon>
        <taxon>Bodo</taxon>
    </lineage>
</organism>
<evidence type="ECO:0000313" key="3">
    <source>
        <dbReference type="Proteomes" id="UP000051952"/>
    </source>
</evidence>
<dbReference type="GO" id="GO:0005516">
    <property type="term" value="F:calmodulin binding"/>
    <property type="evidence" value="ECO:0007669"/>
    <property type="project" value="InterPro"/>
</dbReference>
<feature type="region of interest" description="Disordered" evidence="1">
    <location>
        <begin position="630"/>
        <end position="651"/>
    </location>
</feature>
<dbReference type="EMBL" id="CYKH01000238">
    <property type="protein sequence ID" value="CUF07736.1"/>
    <property type="molecule type" value="Genomic_DNA"/>
</dbReference>
<gene>
    <name evidence="2" type="ORF">BSAL_58955</name>
</gene>
<dbReference type="PANTHER" id="PTHR34732:SF4">
    <property type="entry name" value="ROD COMPONENT, PUTATIVE-RELATED"/>
    <property type="match status" value="1"/>
</dbReference>
<dbReference type="InterPro" id="IPR007824">
    <property type="entry name" value="Flagellar_rod"/>
</dbReference>
<dbReference type="Proteomes" id="UP000051952">
    <property type="component" value="Unassembled WGS sequence"/>
</dbReference>
<evidence type="ECO:0000313" key="2">
    <source>
        <dbReference type="EMBL" id="CUF07736.1"/>
    </source>
</evidence>
<feature type="compositionally biased region" description="Low complexity" evidence="1">
    <location>
        <begin position="19"/>
        <end position="29"/>
    </location>
</feature>